<evidence type="ECO:0000256" key="4">
    <source>
        <dbReference type="SAM" id="MobiDB-lite"/>
    </source>
</evidence>
<evidence type="ECO:0000256" key="1">
    <source>
        <dbReference type="ARBA" id="ARBA00004123"/>
    </source>
</evidence>
<evidence type="ECO:0000256" key="3">
    <source>
        <dbReference type="ARBA" id="ARBA00023242"/>
    </source>
</evidence>
<dbReference type="EMBL" id="WIXP02000005">
    <property type="protein sequence ID" value="KAF6211043.1"/>
    <property type="molecule type" value="Genomic_DNA"/>
</dbReference>
<dbReference type="Proteomes" id="UP000466442">
    <property type="component" value="Linkage Group LG5"/>
</dbReference>
<feature type="region of interest" description="Disordered" evidence="4">
    <location>
        <begin position="508"/>
        <end position="530"/>
    </location>
</feature>
<feature type="region of interest" description="Disordered" evidence="4">
    <location>
        <begin position="1113"/>
        <end position="1181"/>
    </location>
</feature>
<comment type="subcellular location">
    <subcellularLocation>
        <location evidence="1">Nucleus</location>
    </subcellularLocation>
</comment>
<dbReference type="InterPro" id="IPR013087">
    <property type="entry name" value="Znf_C2H2_type"/>
</dbReference>
<dbReference type="GO" id="GO:0006383">
    <property type="term" value="P:transcription by RNA polymerase III"/>
    <property type="evidence" value="ECO:0007669"/>
    <property type="project" value="TreeGrafter"/>
</dbReference>
<gene>
    <name evidence="5" type="ORF">GE061_014156</name>
</gene>
<comment type="caution">
    <text evidence="5">The sequence shown here is derived from an EMBL/GenBank/DDBJ whole genome shotgun (WGS) entry which is preliminary data.</text>
</comment>
<feature type="region of interest" description="Disordered" evidence="4">
    <location>
        <begin position="1308"/>
        <end position="1345"/>
    </location>
</feature>
<feature type="region of interest" description="Disordered" evidence="4">
    <location>
        <begin position="1195"/>
        <end position="1259"/>
    </location>
</feature>
<dbReference type="PANTHER" id="PTHR15052:SF2">
    <property type="entry name" value="GENERAL TRANSCRIPTION FACTOR 3C POLYPEPTIDE 2"/>
    <property type="match status" value="1"/>
</dbReference>
<dbReference type="InterPro" id="IPR001680">
    <property type="entry name" value="WD40_rpt"/>
</dbReference>
<dbReference type="OrthoDB" id="4703at2759"/>
<accession>A0A6A4KE49</accession>
<dbReference type="SMART" id="SM00355">
    <property type="entry name" value="ZnF_C2H2"/>
    <property type="match status" value="7"/>
</dbReference>
<dbReference type="InterPro" id="IPR015943">
    <property type="entry name" value="WD40/YVTN_repeat-like_dom_sf"/>
</dbReference>
<dbReference type="PANTHER" id="PTHR15052">
    <property type="entry name" value="RNA POLYMERASE III TRANSCRIPTION INITIATION FACTOR COMPLEX SUBUNIT"/>
    <property type="match status" value="1"/>
</dbReference>
<feature type="compositionally biased region" description="Polar residues" evidence="4">
    <location>
        <begin position="1132"/>
        <end position="1150"/>
    </location>
</feature>
<dbReference type="GO" id="GO:0005634">
    <property type="term" value="C:nucleus"/>
    <property type="evidence" value="ECO:0007669"/>
    <property type="project" value="UniProtKB-SubCell"/>
</dbReference>
<feature type="region of interest" description="Disordered" evidence="4">
    <location>
        <begin position="670"/>
        <end position="711"/>
    </location>
</feature>
<dbReference type="SMART" id="SM00320">
    <property type="entry name" value="WD40"/>
    <property type="match status" value="3"/>
</dbReference>
<organism evidence="5 6">
    <name type="scientific">Apolygus lucorum</name>
    <name type="common">Small green plant bug</name>
    <name type="synonym">Lygocoris lucorum</name>
    <dbReference type="NCBI Taxonomy" id="248454"/>
    <lineage>
        <taxon>Eukaryota</taxon>
        <taxon>Metazoa</taxon>
        <taxon>Ecdysozoa</taxon>
        <taxon>Arthropoda</taxon>
        <taxon>Hexapoda</taxon>
        <taxon>Insecta</taxon>
        <taxon>Pterygota</taxon>
        <taxon>Neoptera</taxon>
        <taxon>Paraneoptera</taxon>
        <taxon>Hemiptera</taxon>
        <taxon>Heteroptera</taxon>
        <taxon>Panheteroptera</taxon>
        <taxon>Cimicomorpha</taxon>
        <taxon>Miridae</taxon>
        <taxon>Mirini</taxon>
        <taxon>Apolygus</taxon>
    </lineage>
</organism>
<protein>
    <submittedName>
        <fullName evidence="5">Uncharacterized protein</fullName>
    </submittedName>
</protein>
<dbReference type="SUPFAM" id="SSF50978">
    <property type="entry name" value="WD40 repeat-like"/>
    <property type="match status" value="1"/>
</dbReference>
<keyword evidence="6" id="KW-1185">Reference proteome</keyword>
<feature type="compositionally biased region" description="Basic residues" evidence="4">
    <location>
        <begin position="1325"/>
        <end position="1338"/>
    </location>
</feature>
<dbReference type="Gene3D" id="2.130.10.10">
    <property type="entry name" value="YVTN repeat-like/Quinoprotein amine dehydrogenase"/>
    <property type="match status" value="1"/>
</dbReference>
<evidence type="ECO:0000313" key="5">
    <source>
        <dbReference type="EMBL" id="KAF6211043.1"/>
    </source>
</evidence>
<proteinExistence type="predicted"/>
<dbReference type="InterPro" id="IPR052416">
    <property type="entry name" value="GTF3C_component"/>
</dbReference>
<dbReference type="GO" id="GO:0000127">
    <property type="term" value="C:transcription factor TFIIIC complex"/>
    <property type="evidence" value="ECO:0007669"/>
    <property type="project" value="TreeGrafter"/>
</dbReference>
<sequence>MKRKSPADARLDPENSADASMKWGQKRGEYKILPVKTYVTNSKAKKTAPNDIKLKRMQVLSCIIQLEEKSYIECPNKGCRCIIMSLYEIVDHMASCEGGKSNDLLTLCKYCPHGMITTMSLSNHIVISHPYAIEALPPESRVYDNSVNDDIKTKFMTSNDFKQTVRNYWRIYLESKGCIMCLIPCCHYVTSLISKMEVHFLLCGPEEWPKLACSCDVCPGKTFTKEELDDHVVACHESELFYNCCDDQLREFWELTLRVYEVSKCVSKGCKFIAHNILSLEKHYRYCRKPCEGNFDVCALCGGWFDNIYDLWNHKTRFHVIGKANKIKKLMSIDVHHPGTSLLKINPTSSSSESPVDSSAPNKLQVKDVVLKNTSFLGELAKTIESESRNDDSVDVRITVENQFSWSLTVPNLNKATEVVSRRLPSYSVKKIMAESIEDGAKLLKLSETVSRIACHPSKSYIPPRPLDFVVDNPNVMSKLRRKFVPMKPVTKALEALVNKKGPIRERAKEKCVKKSTPSSDKTIEISAEKSRSETSKLNLLKSNAKRQPGIKTLLPMQLLTPHNNPEHESRSCALNPVGLYSDMNDIYGDVATLECEDSSVLIRDEKARGAKDSSPKGTQNVISPKGLLQYPSAKSRSDCPGIAEHPRPGSILLKTDGKMQIPSTLKLVRVVRRSNPSTPPPKTVTAAPKKSSKPPVTARKNKPTEKPPITTIAKPAKSVEPFTTLTPTPPDPPASVITVQNISSEVERTCSPVETFSIPYDSDASSCSHSSIPFELPILPPTKSVIFGKACLISDYYERDPPNSREDSKKSDYKLVRTYGRNRGLTATSGNRTLIIENCMTNEDYLLRGSSGIFTDEMDVDHQNSDSVEDPLNIEINVKTEVKDEPVDDYEESDPSAMFHDSYDVFDVSEESSWSYPFDSSIPFDVICESSEAVSAGLYNDQCPWEQAHKKRKSDRNSKKYPSMNPYRSKNLLSNGVCDPHAPALFGNVSSTGPTLECNLSVPDSTVLIDNVKKEGFQNLLNHLVNPNGNFVNEPMIYTVHEMIQVKRGSSFSINVAEEGTFRSSNLYSPHYGDGYYNDEFLELVNYLTHYNERRFVNEPIVYAVDRLVHDDTSKKNGTGSNSKKERQTSRKSSGLQVDSSDPPATSSKSYEKAVEDCESSLPTSKRKRRSAATTVKNDEGISLKESAEALLSLGRNNGSGEGSMVDNTEEVVKSSTSRGEPSSKRVKMTLDEEPRSVPVEDQPGSATTSRGKRMSRKSARVVEVDECVEEDDVTQKTKTARKSRSSCKVLIVQDVEEIAPGVIVPLQKDEKLPEEDDEEEKPVKRRGRPPKRKSRPVLKGINVPKSSFGLDNQPCEPKSPESMLYIAGDNEPETKELVPADQRIIFTSKLVDPHKMVECAVCGDSMTAVIYKKEHVIKHNHLCWLKGEEPMDLEDEKGVERYLYRIYLKTRSPFYCEVCGVPKKSALGFVTHKKFCGKSAQERKDMMVSCSICSRILLPSSLHNHMIKSHPAVASTPEEPRLEGRIAASKCLDVLSTNAKDMKNDQEYIDENEELQAAEKHSWIRQVYAFCKRRVQKDQRNIIEEAAEGSQSFRCVIASCDYSDPNIINVIEHYRSCDREPLDCRCKECPFMTNSEPRMINHIRMSHFKKAKEYSSKKFKSSEISDVSDMAGAFIPYIKSGELSSRSILFLQPAVYWTRDLRAEHLSVDPVFLDWEIAGGFELETTDNLDSYLCLKDESIRIKSSDKSSSWSVLKKFTCESFNDDVRILYTGGVVRALDWFPSSSSQYLAVSVGPFDSENISAAPVHSGPGHFQIWSVGALDNFSGTYDADPRIYLNVCHEFGEIWDIECCPSGGRSDKRLGLVAIGTSSGSVAVYSIPLLEDCSEERATRMEPVTVLELGIQNSYQVSKISWSKTKPHRFIAAGFTNGLVAVWDLTTTSSLLKSGNTILPFKSFHPHLSIISALSFCPVNEYYIATGCAEKSAKFWNLHDTTYNHGEFTRGLVTGVAWLPHWMSALNSLDDNYTIGTTTVILSSIRNFIYQSQPAVTQADSTGLSISVNNWLNTFVCGYDSGQIVLSIARKFNQQYEDRRKVFNCLLNPKVHDFNPKSSEMVGCKSYSSTSERYGVVFNHNFQMNNQTKIRGNPCSDLQCFPLTPVNEVSWNPNPNSFLTLASGFHSGFIIISRVKVPTMENNILKNISEQFNTDEVPKEPSE</sequence>
<dbReference type="PROSITE" id="PS00028">
    <property type="entry name" value="ZINC_FINGER_C2H2_1"/>
    <property type="match status" value="1"/>
</dbReference>
<keyword evidence="3" id="KW-0539">Nucleus</keyword>
<feature type="region of interest" description="Disordered" evidence="4">
    <location>
        <begin position="631"/>
        <end position="655"/>
    </location>
</feature>
<keyword evidence="2" id="KW-0804">Transcription</keyword>
<name>A0A6A4KE49_APOLU</name>
<feature type="region of interest" description="Disordered" evidence="4">
    <location>
        <begin position="607"/>
        <end position="626"/>
    </location>
</feature>
<reference evidence="5" key="1">
    <citation type="journal article" date="2021" name="Mol. Ecol. Resour.">
        <title>Apolygus lucorum genome provides insights into omnivorousness and mesophyll feeding.</title>
        <authorList>
            <person name="Liu Y."/>
            <person name="Liu H."/>
            <person name="Wang H."/>
            <person name="Huang T."/>
            <person name="Liu B."/>
            <person name="Yang B."/>
            <person name="Yin L."/>
            <person name="Li B."/>
            <person name="Zhang Y."/>
            <person name="Zhang S."/>
            <person name="Jiang F."/>
            <person name="Zhang X."/>
            <person name="Ren Y."/>
            <person name="Wang B."/>
            <person name="Wang S."/>
            <person name="Lu Y."/>
            <person name="Wu K."/>
            <person name="Fan W."/>
            <person name="Wang G."/>
        </authorList>
    </citation>
    <scope>NUCLEOTIDE SEQUENCE</scope>
    <source>
        <strain evidence="5">12Hb</strain>
    </source>
</reference>
<evidence type="ECO:0000256" key="2">
    <source>
        <dbReference type="ARBA" id="ARBA00023163"/>
    </source>
</evidence>
<evidence type="ECO:0000313" key="6">
    <source>
        <dbReference type="Proteomes" id="UP000466442"/>
    </source>
</evidence>
<dbReference type="InterPro" id="IPR036322">
    <property type="entry name" value="WD40_repeat_dom_sf"/>
</dbReference>